<feature type="transmembrane region" description="Helical" evidence="7">
    <location>
        <begin position="273"/>
        <end position="291"/>
    </location>
</feature>
<dbReference type="SUPFAM" id="SSF103481">
    <property type="entry name" value="Multidrug resistance efflux transporter EmrE"/>
    <property type="match status" value="2"/>
</dbReference>
<evidence type="ECO:0000256" key="4">
    <source>
        <dbReference type="ARBA" id="ARBA00022989"/>
    </source>
</evidence>
<proteinExistence type="inferred from homology"/>
<dbReference type="InterPro" id="IPR050638">
    <property type="entry name" value="AA-Vitamin_Transporters"/>
</dbReference>
<evidence type="ECO:0000256" key="7">
    <source>
        <dbReference type="SAM" id="Phobius"/>
    </source>
</evidence>
<keyword evidence="4 7" id="KW-1133">Transmembrane helix</keyword>
<feature type="transmembrane region" description="Helical" evidence="7">
    <location>
        <begin position="91"/>
        <end position="115"/>
    </location>
</feature>
<organism evidence="9 10">
    <name type="scientific">Blautia obeum</name>
    <dbReference type="NCBI Taxonomy" id="40520"/>
    <lineage>
        <taxon>Bacteria</taxon>
        <taxon>Bacillati</taxon>
        <taxon>Bacillota</taxon>
        <taxon>Clostridia</taxon>
        <taxon>Lachnospirales</taxon>
        <taxon>Lachnospiraceae</taxon>
        <taxon>Blautia</taxon>
    </lineage>
</organism>
<dbReference type="InterPro" id="IPR037185">
    <property type="entry name" value="EmrE-like"/>
</dbReference>
<evidence type="ECO:0000256" key="3">
    <source>
        <dbReference type="ARBA" id="ARBA00022692"/>
    </source>
</evidence>
<evidence type="ECO:0000313" key="10">
    <source>
        <dbReference type="Proteomes" id="UP000283745"/>
    </source>
</evidence>
<evidence type="ECO:0000256" key="2">
    <source>
        <dbReference type="ARBA" id="ARBA00007362"/>
    </source>
</evidence>
<feature type="domain" description="EamA" evidence="8">
    <location>
        <begin position="153"/>
        <end position="289"/>
    </location>
</feature>
<dbReference type="EMBL" id="QSKF01000014">
    <property type="protein sequence ID" value="RHE37600.1"/>
    <property type="molecule type" value="Genomic_DNA"/>
</dbReference>
<feature type="transmembrane region" description="Helical" evidence="7">
    <location>
        <begin position="180"/>
        <end position="201"/>
    </location>
</feature>
<protein>
    <submittedName>
        <fullName evidence="9">EamA family transporter</fullName>
    </submittedName>
</protein>
<dbReference type="Gene3D" id="1.10.3730.20">
    <property type="match status" value="2"/>
</dbReference>
<accession>A0A414J1I9</accession>
<dbReference type="GO" id="GO:0016020">
    <property type="term" value="C:membrane"/>
    <property type="evidence" value="ECO:0007669"/>
    <property type="project" value="UniProtKB-SubCell"/>
</dbReference>
<feature type="transmembrane region" description="Helical" evidence="7">
    <location>
        <begin position="213"/>
        <end position="236"/>
    </location>
</feature>
<feature type="transmembrane region" description="Helical" evidence="7">
    <location>
        <begin position="151"/>
        <end position="168"/>
    </location>
</feature>
<keyword evidence="3 7" id="KW-0812">Transmembrane</keyword>
<keyword evidence="5 7" id="KW-0472">Membrane</keyword>
<dbReference type="PANTHER" id="PTHR32322:SF2">
    <property type="entry name" value="EAMA DOMAIN-CONTAINING PROTEIN"/>
    <property type="match status" value="1"/>
</dbReference>
<comment type="caution">
    <text evidence="9">The sequence shown here is derived from an EMBL/GenBank/DDBJ whole genome shotgun (WGS) entry which is preliminary data.</text>
</comment>
<evidence type="ECO:0000256" key="5">
    <source>
        <dbReference type="ARBA" id="ARBA00023136"/>
    </source>
</evidence>
<feature type="transmembrane region" description="Helical" evidence="7">
    <location>
        <begin position="67"/>
        <end position="85"/>
    </location>
</feature>
<feature type="transmembrane region" description="Helical" evidence="7">
    <location>
        <begin position="127"/>
        <end position="145"/>
    </location>
</feature>
<dbReference type="Pfam" id="PF00892">
    <property type="entry name" value="EamA"/>
    <property type="match status" value="2"/>
</dbReference>
<evidence type="ECO:0000259" key="8">
    <source>
        <dbReference type="Pfam" id="PF00892"/>
    </source>
</evidence>
<gene>
    <name evidence="9" type="ORF">DW740_15160</name>
</gene>
<dbReference type="AlphaFoldDB" id="A0A414J1I9"/>
<dbReference type="RefSeq" id="WP_118048897.1">
    <property type="nucleotide sequence ID" value="NZ_CABJFK010000014.1"/>
</dbReference>
<comment type="subcellular location">
    <subcellularLocation>
        <location evidence="1">Membrane</location>
        <topology evidence="1">Multi-pass membrane protein</topology>
    </subcellularLocation>
</comment>
<feature type="domain" description="EamA" evidence="8">
    <location>
        <begin position="10"/>
        <end position="139"/>
    </location>
</feature>
<dbReference type="PANTHER" id="PTHR32322">
    <property type="entry name" value="INNER MEMBRANE TRANSPORTER"/>
    <property type="match status" value="1"/>
</dbReference>
<evidence type="ECO:0000256" key="1">
    <source>
        <dbReference type="ARBA" id="ARBA00004141"/>
    </source>
</evidence>
<comment type="similarity">
    <text evidence="2">Belongs to the EamA transporter family.</text>
</comment>
<feature type="transmembrane region" description="Helical" evidence="7">
    <location>
        <begin position="248"/>
        <end position="267"/>
    </location>
</feature>
<dbReference type="Proteomes" id="UP000283745">
    <property type="component" value="Unassembled WGS sequence"/>
</dbReference>
<feature type="transmembrane region" description="Helical" evidence="7">
    <location>
        <begin position="36"/>
        <end position="55"/>
    </location>
</feature>
<feature type="region of interest" description="Disordered" evidence="6">
    <location>
        <begin position="299"/>
        <end position="318"/>
    </location>
</feature>
<dbReference type="InterPro" id="IPR000620">
    <property type="entry name" value="EamA_dom"/>
</dbReference>
<sequence length="318" mass="34723">MKKFAWFFPVSAGILWGSVGIFIRSLSGYGMDTATIVGSRTMISVILMLIGIAVIDRNQLKIRLKDLWIFVLASWLGMLGVNLTYNEAVNYVHLSLAAVLLSLSPVYVLILARVFFKEKITIRKAGCAALAIFGCSLASGLLESLGGMKLSGYGIFLGVASGVFYAMYSMFTKIAMKRGYSGLTITFYCMVVIAVTLIPFTDWKILGAYFTEAPAHGVIFMVLHAICGAVLPYTFYTIGFQYMDAGKVSILAAGEPVAAMVFGIFCFGEIPTAIEFAGLFLTVIAIVLLGMPEKVRSNKTKPKEYDYGRKQKQHSETA</sequence>
<name>A0A414J1I9_9FIRM</name>
<evidence type="ECO:0000256" key="6">
    <source>
        <dbReference type="SAM" id="MobiDB-lite"/>
    </source>
</evidence>
<reference evidence="9 10" key="1">
    <citation type="submission" date="2018-08" db="EMBL/GenBank/DDBJ databases">
        <title>A genome reference for cultivated species of the human gut microbiota.</title>
        <authorList>
            <person name="Zou Y."/>
            <person name="Xue W."/>
            <person name="Luo G."/>
        </authorList>
    </citation>
    <scope>NUCLEOTIDE SEQUENCE [LARGE SCALE GENOMIC DNA]</scope>
    <source>
        <strain evidence="9 10">AM28-23</strain>
    </source>
</reference>
<evidence type="ECO:0000313" key="9">
    <source>
        <dbReference type="EMBL" id="RHE37600.1"/>
    </source>
</evidence>